<feature type="compositionally biased region" description="Basic and acidic residues" evidence="3">
    <location>
        <begin position="177"/>
        <end position="189"/>
    </location>
</feature>
<dbReference type="SUPFAM" id="SSF53335">
    <property type="entry name" value="S-adenosyl-L-methionine-dependent methyltransferases"/>
    <property type="match status" value="1"/>
</dbReference>
<dbReference type="GO" id="GO:0008168">
    <property type="term" value="F:methyltransferase activity"/>
    <property type="evidence" value="ECO:0007669"/>
    <property type="project" value="UniProtKB-KW"/>
</dbReference>
<dbReference type="GO" id="GO:0032259">
    <property type="term" value="P:methylation"/>
    <property type="evidence" value="ECO:0007669"/>
    <property type="project" value="UniProtKB-KW"/>
</dbReference>
<dbReference type="GO" id="GO:0032981">
    <property type="term" value="P:mitochondrial respiratory chain complex I assembly"/>
    <property type="evidence" value="ECO:0007669"/>
    <property type="project" value="TreeGrafter"/>
</dbReference>
<accession>A0A553P1J1</accession>
<dbReference type="STRING" id="6832.A0A553P1J1"/>
<dbReference type="Proteomes" id="UP000318571">
    <property type="component" value="Chromosome 7"/>
</dbReference>
<feature type="compositionally biased region" description="Polar residues" evidence="3">
    <location>
        <begin position="155"/>
        <end position="165"/>
    </location>
</feature>
<keyword evidence="2" id="KW-0808">Transferase</keyword>
<comment type="caution">
    <text evidence="4">The sequence shown here is derived from an EMBL/GenBank/DDBJ whole genome shotgun (WGS) entry which is preliminary data.</text>
</comment>
<dbReference type="PANTHER" id="PTHR13090">
    <property type="entry name" value="ARGININE-HYDROXYLASE NDUFAF5, MITOCHONDRIAL"/>
    <property type="match status" value="1"/>
</dbReference>
<dbReference type="InterPro" id="IPR050602">
    <property type="entry name" value="Malonyl-ACP_OMT"/>
</dbReference>
<dbReference type="EMBL" id="VCGU01000008">
    <property type="protein sequence ID" value="TRY71559.1"/>
    <property type="molecule type" value="Genomic_DNA"/>
</dbReference>
<evidence type="ECO:0000256" key="3">
    <source>
        <dbReference type="SAM" id="MobiDB-lite"/>
    </source>
</evidence>
<dbReference type="PANTHER" id="PTHR13090:SF1">
    <property type="entry name" value="ARGININE-HYDROXYLASE NDUFAF5, MITOCHONDRIAL"/>
    <property type="match status" value="1"/>
</dbReference>
<dbReference type="GO" id="GO:0005739">
    <property type="term" value="C:mitochondrion"/>
    <property type="evidence" value="ECO:0007669"/>
    <property type="project" value="TreeGrafter"/>
</dbReference>
<evidence type="ECO:0000256" key="2">
    <source>
        <dbReference type="ARBA" id="ARBA00022679"/>
    </source>
</evidence>
<feature type="region of interest" description="Disordered" evidence="3">
    <location>
        <begin position="155"/>
        <end position="189"/>
    </location>
</feature>
<proteinExistence type="predicted"/>
<protein>
    <recommendedName>
        <fullName evidence="6">Methyltransferase type 11 domain-containing protein</fullName>
    </recommendedName>
</protein>
<evidence type="ECO:0000313" key="5">
    <source>
        <dbReference type="Proteomes" id="UP000318571"/>
    </source>
</evidence>
<dbReference type="InterPro" id="IPR029063">
    <property type="entry name" value="SAM-dependent_MTases_sf"/>
</dbReference>
<dbReference type="Gene3D" id="3.40.50.150">
    <property type="entry name" value="Vaccinia Virus protein VP39"/>
    <property type="match status" value="1"/>
</dbReference>
<evidence type="ECO:0008006" key="6">
    <source>
        <dbReference type="Google" id="ProtNLM"/>
    </source>
</evidence>
<evidence type="ECO:0000313" key="4">
    <source>
        <dbReference type="EMBL" id="TRY71559.1"/>
    </source>
</evidence>
<dbReference type="OMA" id="CAGLMQR"/>
<keyword evidence="1" id="KW-0489">Methyltransferase</keyword>
<dbReference type="AlphaFoldDB" id="A0A553P1J1"/>
<evidence type="ECO:0000256" key="1">
    <source>
        <dbReference type="ARBA" id="ARBA00022603"/>
    </source>
</evidence>
<organism evidence="4 5">
    <name type="scientific">Tigriopus californicus</name>
    <name type="common">Marine copepod</name>
    <dbReference type="NCBI Taxonomy" id="6832"/>
    <lineage>
        <taxon>Eukaryota</taxon>
        <taxon>Metazoa</taxon>
        <taxon>Ecdysozoa</taxon>
        <taxon>Arthropoda</taxon>
        <taxon>Crustacea</taxon>
        <taxon>Multicrustacea</taxon>
        <taxon>Hexanauplia</taxon>
        <taxon>Copepoda</taxon>
        <taxon>Harpacticoida</taxon>
        <taxon>Harpacticidae</taxon>
        <taxon>Tigriopus</taxon>
    </lineage>
</organism>
<sequence length="189" mass="21649">MHWVNNLPGLFKEVNRILKKDGVFIGSMFGGETLFELRCSLQLAELERDGGLSSHISPFVEVQDLGNLLNRCQFRMLTIDSDEIKVAFPSIFELMRDLKGMAENNASWTRKLHLKRDTLISTAAIYKELYRNQDDTIPATFQIFYWIGWKPDASQPTPLSPQKSEISLKDLPNLDEALQKRDKDGDKES</sequence>
<name>A0A553P1J1_TIGCA</name>
<keyword evidence="5" id="KW-1185">Reference proteome</keyword>
<gene>
    <name evidence="4" type="ORF">TCAL_12453</name>
</gene>
<reference evidence="4 5" key="1">
    <citation type="journal article" date="2018" name="Nat. Ecol. Evol.">
        <title>Genomic signatures of mitonuclear coevolution across populations of Tigriopus californicus.</title>
        <authorList>
            <person name="Barreto F.S."/>
            <person name="Watson E.T."/>
            <person name="Lima T.G."/>
            <person name="Willett C.S."/>
            <person name="Edmands S."/>
            <person name="Li W."/>
            <person name="Burton R.S."/>
        </authorList>
    </citation>
    <scope>NUCLEOTIDE SEQUENCE [LARGE SCALE GENOMIC DNA]</scope>
    <source>
        <strain evidence="4 5">San Diego</strain>
    </source>
</reference>